<dbReference type="GO" id="GO:0016301">
    <property type="term" value="F:kinase activity"/>
    <property type="evidence" value="ECO:0007669"/>
    <property type="project" value="UniProtKB-KW"/>
</dbReference>
<dbReference type="PROSITE" id="PS00445">
    <property type="entry name" value="FGGY_KINASES_2"/>
    <property type="match status" value="1"/>
</dbReference>
<evidence type="ECO:0000259" key="6">
    <source>
        <dbReference type="Pfam" id="PF02782"/>
    </source>
</evidence>
<dbReference type="PANTHER" id="PTHR43095:SF3">
    <property type="entry name" value="L-XYLULOSE_3-KETO-L-GULONATE KINASE"/>
    <property type="match status" value="1"/>
</dbReference>
<keyword evidence="3 4" id="KW-0418">Kinase</keyword>
<accession>A0ABR7IS14</accession>
<evidence type="ECO:0000259" key="5">
    <source>
        <dbReference type="Pfam" id="PF00370"/>
    </source>
</evidence>
<dbReference type="Pfam" id="PF02782">
    <property type="entry name" value="FGGY_C"/>
    <property type="match status" value="1"/>
</dbReference>
<dbReference type="Gene3D" id="3.30.420.40">
    <property type="match status" value="2"/>
</dbReference>
<dbReference type="InterPro" id="IPR018483">
    <property type="entry name" value="Carb_kinase_FGGY_CS"/>
</dbReference>
<dbReference type="InterPro" id="IPR000577">
    <property type="entry name" value="Carb_kinase_FGGY"/>
</dbReference>
<dbReference type="PANTHER" id="PTHR43095">
    <property type="entry name" value="SUGAR KINASE"/>
    <property type="match status" value="1"/>
</dbReference>
<protein>
    <submittedName>
        <fullName evidence="7">Carbohydrate kinase</fullName>
    </submittedName>
</protein>
<organism evidence="7 8">
    <name type="scientific">Clostridium facile</name>
    <dbReference type="NCBI Taxonomy" id="2763035"/>
    <lineage>
        <taxon>Bacteria</taxon>
        <taxon>Bacillati</taxon>
        <taxon>Bacillota</taxon>
        <taxon>Clostridia</taxon>
        <taxon>Eubacteriales</taxon>
        <taxon>Clostridiaceae</taxon>
        <taxon>Clostridium</taxon>
    </lineage>
</organism>
<reference evidence="7 8" key="1">
    <citation type="submission" date="2020-08" db="EMBL/GenBank/DDBJ databases">
        <title>Genome public.</title>
        <authorList>
            <person name="Liu C."/>
            <person name="Sun Q."/>
        </authorList>
    </citation>
    <scope>NUCLEOTIDE SEQUENCE [LARGE SCALE GENOMIC DNA]</scope>
    <source>
        <strain evidence="7 8">NSJ-27</strain>
    </source>
</reference>
<gene>
    <name evidence="7" type="ORF">H8Z77_07770</name>
</gene>
<dbReference type="Proteomes" id="UP000649151">
    <property type="component" value="Unassembled WGS sequence"/>
</dbReference>
<dbReference type="InterPro" id="IPR050406">
    <property type="entry name" value="FGGY_Carb_Kinase"/>
</dbReference>
<evidence type="ECO:0000256" key="2">
    <source>
        <dbReference type="ARBA" id="ARBA00022679"/>
    </source>
</evidence>
<keyword evidence="2 4" id="KW-0808">Transferase</keyword>
<dbReference type="EMBL" id="JACOQK010000001">
    <property type="protein sequence ID" value="MBC5787912.1"/>
    <property type="molecule type" value="Genomic_DNA"/>
</dbReference>
<feature type="domain" description="Carbohydrate kinase FGGY N-terminal" evidence="5">
    <location>
        <begin position="4"/>
        <end position="248"/>
    </location>
</feature>
<evidence type="ECO:0000256" key="1">
    <source>
        <dbReference type="ARBA" id="ARBA00009156"/>
    </source>
</evidence>
<dbReference type="InterPro" id="IPR043129">
    <property type="entry name" value="ATPase_NBD"/>
</dbReference>
<evidence type="ECO:0000313" key="7">
    <source>
        <dbReference type="EMBL" id="MBC5787912.1"/>
    </source>
</evidence>
<dbReference type="InterPro" id="IPR018484">
    <property type="entry name" value="FGGY_N"/>
</dbReference>
<dbReference type="SUPFAM" id="SSF53067">
    <property type="entry name" value="Actin-like ATPase domain"/>
    <property type="match status" value="2"/>
</dbReference>
<sequence length="500" mass="55282">MAKYLMGIDNGGTMTKAAIFDTAGNEIATGSQDTPLLVPQDGFCERDMNDLWNATVNAIKTAIAKANIDTKDIIAIGCTGHGKGLYLWGKDGKPAYNAITSTDRRALSYVDKWNADGTALKAREYTLQNLRETQGVPLLAWLKDNHPEVVENTQYIFEAKDFIRFMLTGVANTEYTDSSSTSLMNLKTMTFDKEVLKIFGLEDCYEKLPPLKYSYELCGTVTEEISKQTGLAAGTPVCGGMFDIDACAIAMDVSDPEKLCAITGTWSINEYISETPIPPEGTTQNSIFCIPGYYLIEESSPTSAGNLEWYIKNFLGKEKMEVGASGGRLYDWIDQQVDAIKPEDSNVIFLPFLYGTNDPKCQLSAFTGLNNFHTTGHLLRAIYEGVTFSHMYHIEKLLALRDTPTAIRMAGGATKSEVWLQMFADVIGLPIEMIKTKELGTLGCAMAGAVACGLHKDYKEAAKSMVQVGRTVHPNMERHKIYAEKFARYKKLIKLLSELY</sequence>
<dbReference type="CDD" id="cd07802">
    <property type="entry name" value="ASKHA_NBD_FGGY_EcLyxK-like"/>
    <property type="match status" value="1"/>
</dbReference>
<evidence type="ECO:0000256" key="4">
    <source>
        <dbReference type="RuleBase" id="RU003733"/>
    </source>
</evidence>
<keyword evidence="8" id="KW-1185">Reference proteome</keyword>
<evidence type="ECO:0000256" key="3">
    <source>
        <dbReference type="ARBA" id="ARBA00022777"/>
    </source>
</evidence>
<comment type="caution">
    <text evidence="7">The sequence shown here is derived from an EMBL/GenBank/DDBJ whole genome shotgun (WGS) entry which is preliminary data.</text>
</comment>
<proteinExistence type="inferred from homology"/>
<evidence type="ECO:0000313" key="8">
    <source>
        <dbReference type="Proteomes" id="UP000649151"/>
    </source>
</evidence>
<name>A0ABR7IS14_9CLOT</name>
<feature type="domain" description="Carbohydrate kinase FGGY C-terminal" evidence="6">
    <location>
        <begin position="261"/>
        <end position="452"/>
    </location>
</feature>
<dbReference type="RefSeq" id="WP_069987366.1">
    <property type="nucleotide sequence ID" value="NZ_JACOQK010000001.1"/>
</dbReference>
<comment type="similarity">
    <text evidence="1 4">Belongs to the FGGY kinase family.</text>
</comment>
<dbReference type="PIRSF" id="PIRSF000538">
    <property type="entry name" value="GlpK"/>
    <property type="match status" value="1"/>
</dbReference>
<dbReference type="Pfam" id="PF00370">
    <property type="entry name" value="FGGY_N"/>
    <property type="match status" value="1"/>
</dbReference>
<dbReference type="InterPro" id="IPR018485">
    <property type="entry name" value="FGGY_C"/>
</dbReference>